<feature type="transmembrane region" description="Helical" evidence="1">
    <location>
        <begin position="38"/>
        <end position="56"/>
    </location>
</feature>
<feature type="transmembrane region" description="Helical" evidence="1">
    <location>
        <begin position="6"/>
        <end position="26"/>
    </location>
</feature>
<organism evidence="2">
    <name type="scientific">marine metagenome</name>
    <dbReference type="NCBI Taxonomy" id="408172"/>
    <lineage>
        <taxon>unclassified sequences</taxon>
        <taxon>metagenomes</taxon>
        <taxon>ecological metagenomes</taxon>
    </lineage>
</organism>
<dbReference type="EMBL" id="UINC01006957">
    <property type="protein sequence ID" value="SVA30627.1"/>
    <property type="molecule type" value="Genomic_DNA"/>
</dbReference>
<reference evidence="2" key="1">
    <citation type="submission" date="2018-05" db="EMBL/GenBank/DDBJ databases">
        <authorList>
            <person name="Lanie J.A."/>
            <person name="Ng W.-L."/>
            <person name="Kazmierczak K.M."/>
            <person name="Andrzejewski T.M."/>
            <person name="Davidsen T.M."/>
            <person name="Wayne K.J."/>
            <person name="Tettelin H."/>
            <person name="Glass J.I."/>
            <person name="Rusch D."/>
            <person name="Podicherti R."/>
            <person name="Tsui H.-C.T."/>
            <person name="Winkler M.E."/>
        </authorList>
    </citation>
    <scope>NUCLEOTIDE SEQUENCE</scope>
</reference>
<gene>
    <name evidence="2" type="ORF">METZ01_LOCUS83481</name>
</gene>
<protein>
    <submittedName>
        <fullName evidence="2">Uncharacterized protein</fullName>
    </submittedName>
</protein>
<feature type="transmembrane region" description="Helical" evidence="1">
    <location>
        <begin position="62"/>
        <end position="85"/>
    </location>
</feature>
<dbReference type="AlphaFoldDB" id="A0A381UTE0"/>
<name>A0A381UTE0_9ZZZZ</name>
<proteinExistence type="predicted"/>
<evidence type="ECO:0000313" key="2">
    <source>
        <dbReference type="EMBL" id="SVA30627.1"/>
    </source>
</evidence>
<evidence type="ECO:0000256" key="1">
    <source>
        <dbReference type="SAM" id="Phobius"/>
    </source>
</evidence>
<keyword evidence="1" id="KW-0472">Membrane</keyword>
<keyword evidence="1" id="KW-0812">Transmembrane</keyword>
<keyword evidence="1" id="KW-1133">Transmembrane helix</keyword>
<accession>A0A381UTE0</accession>
<sequence length="127" mass="13258">MLENIVAGIGVVIIVASIAVAAKPGAVREFLSELEPKFIYAGIGVRLLTGAFFVFASGACEWPAAVGTLGVITLAAGFIGLFMGIDRINALISWFAALSDTAVRSIIPVGIFVGVFLVYAAKYYEAV</sequence>
<feature type="transmembrane region" description="Helical" evidence="1">
    <location>
        <begin position="106"/>
        <end position="124"/>
    </location>
</feature>